<dbReference type="Proteomes" id="UP000837803">
    <property type="component" value="Unassembled WGS sequence"/>
</dbReference>
<protein>
    <recommendedName>
        <fullName evidence="3">TonB-dependent receptor</fullName>
    </recommendedName>
</protein>
<evidence type="ECO:0000313" key="1">
    <source>
        <dbReference type="EMBL" id="CAH1000568.1"/>
    </source>
</evidence>
<evidence type="ECO:0008006" key="3">
    <source>
        <dbReference type="Google" id="ProtNLM"/>
    </source>
</evidence>
<accession>A0ABM9B171</accession>
<keyword evidence="2" id="KW-1185">Reference proteome</keyword>
<proteinExistence type="predicted"/>
<sequence length="793" mass="89518">MQPSENSLKEITVKAQSPVVVNGDTIRYDLPHWTEARHETLEAVLSQLPGMRINERGELVVNGQLVDKVTINGKEVSQQGTALLTRSIHPQDVQTIEVRTDEQDSKLKESLLTTRGYVVLDVQLKDAVDEDLFGRVEAHLGVQSTSKVGAYANGFKLQEHTRLHVFAESNRFGEQTIQLASIRNMGEEALQGMFATPANFKDASQVGGYEPETYNFTNFFARRDQHTLGISLGHDLNDEWSIYLGSYSNLTLSRYRSQNTQDFYFGDVNRFDAVQQSEEALSLNKLALRYDSETYRFSIGGNYIVRKIAAGEIVAEIYPSSIEDVYLKQNSVAHEGYLTLQAQTLLTSAVGLTLNSALIRSSHDNRTRLYDRSVTNFLSPLPTNGTGLTTQTATPQRESTTISLAASYSSKNIGLFEAGMGYESEAAINTTAASLVQYPAQPLILDRLTSADATIRTIKTSPYLRWEVTLPRVPVYLDNRVNYSILNYPNSTGRTLNSSSGLEYEIDARLDLGNFTNFQFNWQHHFTPLPFYDLLPGGSISNFQTITLPGDKNIGPTKETVVSFMGSLPISGRGWIVDASVLHGRDRTGYATQLSSDVIVREVDQLFARYAIFSVALERRVQGSGINFRLEPEHIRTVAENQLDRESPIIAYSRDYRIGLRASTEWEDSPLNLSITPKYIHIDYLTNFNQNRTTQQMVWLNANVRTDLLPDRLFCDFDLRQVYFPAARSQSLNSMLNLQLRYMHKNSSWHLDAGNLFDTDNFQRIDQSTVALNQTRHELFGRYIKLTYGFRFN</sequence>
<dbReference type="SUPFAM" id="SSF56935">
    <property type="entry name" value="Porins"/>
    <property type="match status" value="1"/>
</dbReference>
<dbReference type="EMBL" id="CAKLPZ010000002">
    <property type="protein sequence ID" value="CAH1000568.1"/>
    <property type="molecule type" value="Genomic_DNA"/>
</dbReference>
<gene>
    <name evidence="1" type="ORF">LEM8419_01702</name>
</gene>
<evidence type="ECO:0000313" key="2">
    <source>
        <dbReference type="Proteomes" id="UP000837803"/>
    </source>
</evidence>
<organism evidence="1 2">
    <name type="scientific">Neolewinella maritima</name>
    <dbReference type="NCBI Taxonomy" id="1383882"/>
    <lineage>
        <taxon>Bacteria</taxon>
        <taxon>Pseudomonadati</taxon>
        <taxon>Bacteroidota</taxon>
        <taxon>Saprospiria</taxon>
        <taxon>Saprospirales</taxon>
        <taxon>Lewinellaceae</taxon>
        <taxon>Neolewinella</taxon>
    </lineage>
</organism>
<reference evidence="1" key="1">
    <citation type="submission" date="2021-12" db="EMBL/GenBank/DDBJ databases">
        <authorList>
            <person name="Rodrigo-Torres L."/>
            <person name="Arahal R. D."/>
            <person name="Lucena T."/>
        </authorList>
    </citation>
    <scope>NUCLEOTIDE SEQUENCE</scope>
    <source>
        <strain evidence="1">CECT 8419</strain>
    </source>
</reference>
<comment type="caution">
    <text evidence="1">The sequence shown here is derived from an EMBL/GenBank/DDBJ whole genome shotgun (WGS) entry which is preliminary data.</text>
</comment>
<name>A0ABM9B171_9BACT</name>